<dbReference type="PATRIC" id="fig|700597.3.peg.4237"/>
<keyword evidence="2" id="KW-1185">Reference proteome</keyword>
<reference evidence="1 2" key="1">
    <citation type="submission" date="2011-08" db="EMBL/GenBank/DDBJ databases">
        <authorList>
            <person name="Lin Y."/>
            <person name="Hao X."/>
            <person name="Johnstone L."/>
            <person name="Miller S.J."/>
            <person name="Wei G."/>
            <person name="Rensing C."/>
        </authorList>
    </citation>
    <scope>NUCLEOTIDE SEQUENCE [LARGE SCALE GENOMIC DNA]</scope>
    <source>
        <strain evidence="1 2">K42</strain>
    </source>
</reference>
<gene>
    <name evidence="1" type="ORF">SZN_21586</name>
</gene>
<protein>
    <submittedName>
        <fullName evidence="1">Uncharacterized protein</fullName>
    </submittedName>
</protein>
<evidence type="ECO:0000313" key="1">
    <source>
        <dbReference type="EMBL" id="EGX57689.1"/>
    </source>
</evidence>
<comment type="caution">
    <text evidence="1">The sequence shown here is derived from an EMBL/GenBank/DDBJ whole genome shotgun (WGS) entry which is preliminary data.</text>
</comment>
<accession>G2GFN3</accession>
<sequence length="105" mass="11718">MQTAETVEELAENRHPSADAYLLAEILYYLEDLSVINALPTDLLPVTAPPESVEATVLPWFAGPGRDDWTLTGRRTLVAPRMDFLVDGIAYQRKRGSVGLVYRRS</sequence>
<dbReference type="AlphaFoldDB" id="G2GFN3"/>
<dbReference type="EMBL" id="AGBF01000082">
    <property type="protein sequence ID" value="EGX57689.1"/>
    <property type="molecule type" value="Genomic_DNA"/>
</dbReference>
<proteinExistence type="predicted"/>
<dbReference type="Proteomes" id="UP000004217">
    <property type="component" value="Unassembled WGS sequence"/>
</dbReference>
<name>G2GFN3_9ACTN</name>
<dbReference type="RefSeq" id="WP_007498425.1">
    <property type="nucleotide sequence ID" value="NZ_AGBF01000082.1"/>
</dbReference>
<dbReference type="OrthoDB" id="5491442at2"/>
<organism evidence="1 2">
    <name type="scientific">Streptomyces zinciresistens K42</name>
    <dbReference type="NCBI Taxonomy" id="700597"/>
    <lineage>
        <taxon>Bacteria</taxon>
        <taxon>Bacillati</taxon>
        <taxon>Actinomycetota</taxon>
        <taxon>Actinomycetes</taxon>
        <taxon>Kitasatosporales</taxon>
        <taxon>Streptomycetaceae</taxon>
        <taxon>Streptomyces</taxon>
    </lineage>
</organism>
<evidence type="ECO:0000313" key="2">
    <source>
        <dbReference type="Proteomes" id="UP000004217"/>
    </source>
</evidence>